<dbReference type="PANTHER" id="PTHR43240:SF7">
    <property type="entry name" value="BLR7284 PROTEIN"/>
    <property type="match status" value="1"/>
</dbReference>
<dbReference type="InterPro" id="IPR029069">
    <property type="entry name" value="HotDog_dom_sf"/>
</dbReference>
<dbReference type="NCBIfam" id="TIGR00369">
    <property type="entry name" value="unchar_dom_1"/>
    <property type="match status" value="1"/>
</dbReference>
<comment type="caution">
    <text evidence="3">The sequence shown here is derived from an EMBL/GenBank/DDBJ whole genome shotgun (WGS) entry which is preliminary data.</text>
</comment>
<organism evidence="3 4">
    <name type="scientific">Henriciella pelagia</name>
    <dbReference type="NCBI Taxonomy" id="1977912"/>
    <lineage>
        <taxon>Bacteria</taxon>
        <taxon>Pseudomonadati</taxon>
        <taxon>Pseudomonadota</taxon>
        <taxon>Alphaproteobacteria</taxon>
        <taxon>Hyphomonadales</taxon>
        <taxon>Hyphomonadaceae</taxon>
        <taxon>Henriciella</taxon>
    </lineage>
</organism>
<feature type="domain" description="Thioesterase" evidence="2">
    <location>
        <begin position="61"/>
        <end position="136"/>
    </location>
</feature>
<name>A0ABQ1JPS9_9PROT</name>
<dbReference type="SUPFAM" id="SSF54637">
    <property type="entry name" value="Thioesterase/thiol ester dehydrase-isomerase"/>
    <property type="match status" value="1"/>
</dbReference>
<keyword evidence="1" id="KW-0378">Hydrolase</keyword>
<dbReference type="CDD" id="cd03443">
    <property type="entry name" value="PaaI_thioesterase"/>
    <property type="match status" value="1"/>
</dbReference>
<protein>
    <submittedName>
        <fullName evidence="3">Thioesterase</fullName>
    </submittedName>
</protein>
<sequence>MSTGESQNEMLLEVMQAHASRIMESVPWAQALGLRLTRLEKGRAFAKVAWREDFVGDPDTGVIHGGVLTALLDNLCGVCINTALTRPKSMATLDLRIDYMRPAEKGRDILAEAECYHITRNVAFTHAWAYHESRDKVIATAAGTFALNDISRWASGNAAMEMASKLLGGQS</sequence>
<evidence type="ECO:0000313" key="4">
    <source>
        <dbReference type="Proteomes" id="UP000628854"/>
    </source>
</evidence>
<dbReference type="Gene3D" id="3.10.129.10">
    <property type="entry name" value="Hotdog Thioesterase"/>
    <property type="match status" value="1"/>
</dbReference>
<evidence type="ECO:0000256" key="1">
    <source>
        <dbReference type="ARBA" id="ARBA00022801"/>
    </source>
</evidence>
<dbReference type="InterPro" id="IPR006683">
    <property type="entry name" value="Thioestr_dom"/>
</dbReference>
<reference evidence="4" key="1">
    <citation type="journal article" date="2019" name="Int. J. Syst. Evol. Microbiol.">
        <title>The Global Catalogue of Microorganisms (GCM) 10K type strain sequencing project: providing services to taxonomists for standard genome sequencing and annotation.</title>
        <authorList>
            <consortium name="The Broad Institute Genomics Platform"/>
            <consortium name="The Broad Institute Genome Sequencing Center for Infectious Disease"/>
            <person name="Wu L."/>
            <person name="Ma J."/>
        </authorList>
    </citation>
    <scope>NUCLEOTIDE SEQUENCE [LARGE SCALE GENOMIC DNA]</scope>
    <source>
        <strain evidence="4">CGMCC 1.15928</strain>
    </source>
</reference>
<evidence type="ECO:0000259" key="2">
    <source>
        <dbReference type="Pfam" id="PF03061"/>
    </source>
</evidence>
<dbReference type="RefSeq" id="WP_084391888.1">
    <property type="nucleotide sequence ID" value="NZ_BMKF01000002.1"/>
</dbReference>
<evidence type="ECO:0000313" key="3">
    <source>
        <dbReference type="EMBL" id="GGB74501.1"/>
    </source>
</evidence>
<keyword evidence="4" id="KW-1185">Reference proteome</keyword>
<gene>
    <name evidence="3" type="ORF">GCM10011503_24000</name>
</gene>
<dbReference type="Proteomes" id="UP000628854">
    <property type="component" value="Unassembled WGS sequence"/>
</dbReference>
<accession>A0ABQ1JPS9</accession>
<proteinExistence type="predicted"/>
<dbReference type="PANTHER" id="PTHR43240">
    <property type="entry name" value="1,4-DIHYDROXY-2-NAPHTHOYL-COA THIOESTERASE 1"/>
    <property type="match status" value="1"/>
</dbReference>
<dbReference type="Pfam" id="PF03061">
    <property type="entry name" value="4HBT"/>
    <property type="match status" value="1"/>
</dbReference>
<dbReference type="InterPro" id="IPR003736">
    <property type="entry name" value="PAAI_dom"/>
</dbReference>
<dbReference type="EMBL" id="BMKF01000002">
    <property type="protein sequence ID" value="GGB74501.1"/>
    <property type="molecule type" value="Genomic_DNA"/>
</dbReference>